<evidence type="ECO:0000313" key="2">
    <source>
        <dbReference type="EMBL" id="CAK9092320.1"/>
    </source>
</evidence>
<keyword evidence="3" id="KW-1185">Reference proteome</keyword>
<organism evidence="2 3">
    <name type="scientific">Durusdinium trenchii</name>
    <dbReference type="NCBI Taxonomy" id="1381693"/>
    <lineage>
        <taxon>Eukaryota</taxon>
        <taxon>Sar</taxon>
        <taxon>Alveolata</taxon>
        <taxon>Dinophyceae</taxon>
        <taxon>Suessiales</taxon>
        <taxon>Symbiodiniaceae</taxon>
        <taxon>Durusdinium</taxon>
    </lineage>
</organism>
<dbReference type="Proteomes" id="UP001642464">
    <property type="component" value="Unassembled WGS sequence"/>
</dbReference>
<sequence>MTFRYFFPFAFDFCPRRALPEVEGDVEDGLGPIINSLTAEDNDVTPFAAKSKDSGEDGEMQSARLQLQSTDDLQKTMQEALELVRSELEVVAKVWESQRMFGLQDISAKQSLHRRLKELFSSWNWSDLEDDTHIPSLEAILEDTDAQEFLNHATTEAAQELMKSTVSCRERLRQRSELLSCLQGPVDVSKVKVILKNGGLRGRPLLEYKLRRFYGLPMTISEHVLEIESFRESQEGLGHRPSSRSGPRTIPSALSD</sequence>
<reference evidence="2 3" key="1">
    <citation type="submission" date="2024-02" db="EMBL/GenBank/DDBJ databases">
        <authorList>
            <person name="Chen Y."/>
            <person name="Shah S."/>
            <person name="Dougan E. K."/>
            <person name="Thang M."/>
            <person name="Chan C."/>
        </authorList>
    </citation>
    <scope>NUCLEOTIDE SEQUENCE [LARGE SCALE GENOMIC DNA]</scope>
</reference>
<evidence type="ECO:0000313" key="3">
    <source>
        <dbReference type="Proteomes" id="UP001642464"/>
    </source>
</evidence>
<proteinExistence type="predicted"/>
<feature type="region of interest" description="Disordered" evidence="1">
    <location>
        <begin position="233"/>
        <end position="256"/>
    </location>
</feature>
<protein>
    <submittedName>
        <fullName evidence="2">Uncharacterized protein</fullName>
    </submittedName>
</protein>
<name>A0ABP0QY44_9DINO</name>
<dbReference type="EMBL" id="CAXAMM010040296">
    <property type="protein sequence ID" value="CAK9092320.1"/>
    <property type="molecule type" value="Genomic_DNA"/>
</dbReference>
<gene>
    <name evidence="2" type="ORF">SCF082_LOCUS43446</name>
</gene>
<evidence type="ECO:0000256" key="1">
    <source>
        <dbReference type="SAM" id="MobiDB-lite"/>
    </source>
</evidence>
<comment type="caution">
    <text evidence="2">The sequence shown here is derived from an EMBL/GenBank/DDBJ whole genome shotgun (WGS) entry which is preliminary data.</text>
</comment>
<accession>A0ABP0QY44</accession>